<name>A0A498GY11_9EURY</name>
<protein>
    <recommendedName>
        <fullName evidence="3">DUF1959 domain-containing protein</fullName>
    </recommendedName>
</protein>
<evidence type="ECO:0000313" key="1">
    <source>
        <dbReference type="EMBL" id="RXE55328.1"/>
    </source>
</evidence>
<dbReference type="SUPFAM" id="SSF101332">
    <property type="entry name" value="Hypothetical protein MTH393"/>
    <property type="match status" value="1"/>
</dbReference>
<organism evidence="1 2">
    <name type="scientific">Methanoculleus taiwanensis</name>
    <dbReference type="NCBI Taxonomy" id="1550565"/>
    <lineage>
        <taxon>Archaea</taxon>
        <taxon>Methanobacteriati</taxon>
        <taxon>Methanobacteriota</taxon>
        <taxon>Stenosarchaea group</taxon>
        <taxon>Methanomicrobia</taxon>
        <taxon>Methanomicrobiales</taxon>
        <taxon>Methanomicrobiaceae</taxon>
        <taxon>Methanoculleus</taxon>
    </lineage>
</organism>
<dbReference type="InterPro" id="IPR012056">
    <property type="entry name" value="NiFe_EhaM"/>
</dbReference>
<dbReference type="InterPro" id="IPR036606">
    <property type="entry name" value="EhaM-like_sf"/>
</dbReference>
<gene>
    <name evidence="1" type="ORF">ABH15_11225</name>
</gene>
<accession>A0A498GY11</accession>
<proteinExistence type="predicted"/>
<dbReference type="OrthoDB" id="111092at2157"/>
<dbReference type="Proteomes" id="UP000290932">
    <property type="component" value="Unassembled WGS sequence"/>
</dbReference>
<dbReference type="Gene3D" id="1.10.3070.10">
    <property type="entry name" value="EhaM-like"/>
    <property type="match status" value="1"/>
</dbReference>
<keyword evidence="2" id="KW-1185">Reference proteome</keyword>
<sequence>MKYLYEKDLRQMKYNILTSTRHDLAVKELARRLDVSDQKLRMILIRDFDMSLLENLQARYEMGLLHADRGDPIAGALGCEFFTRFIPLVEPGTMQAIYNDVRAAIAAGTPEVPAIDDGKAKIREAIKR</sequence>
<evidence type="ECO:0008006" key="3">
    <source>
        <dbReference type="Google" id="ProtNLM"/>
    </source>
</evidence>
<dbReference type="AlphaFoldDB" id="A0A498GY11"/>
<reference evidence="1 2" key="1">
    <citation type="journal article" date="2015" name="Int. J. Syst. Evol. Microbiol.">
        <title>Methanoculleus taiwanensis sp. nov., a methanogen isolated from deep marine sediment at the deformation front area near Taiwan.</title>
        <authorList>
            <person name="Weng C.Y."/>
            <person name="Chen S.C."/>
            <person name="Lai M.C."/>
            <person name="Wu S.Y."/>
            <person name="Lin S."/>
            <person name="Yang T.F."/>
            <person name="Chen P.C."/>
        </authorList>
    </citation>
    <scope>NUCLEOTIDE SEQUENCE [LARGE SCALE GENOMIC DNA]</scope>
    <source>
        <strain evidence="1 2">CYW4</strain>
    </source>
</reference>
<dbReference type="EMBL" id="LHQS01000003">
    <property type="protein sequence ID" value="RXE55328.1"/>
    <property type="molecule type" value="Genomic_DNA"/>
</dbReference>
<dbReference type="Pfam" id="PF09218">
    <property type="entry name" value="EhaM"/>
    <property type="match status" value="1"/>
</dbReference>
<evidence type="ECO:0000313" key="2">
    <source>
        <dbReference type="Proteomes" id="UP000290932"/>
    </source>
</evidence>
<dbReference type="RefSeq" id="WP_128694497.1">
    <property type="nucleotide sequence ID" value="NZ_LHQS01000003.1"/>
</dbReference>
<comment type="caution">
    <text evidence="1">The sequence shown here is derived from an EMBL/GenBank/DDBJ whole genome shotgun (WGS) entry which is preliminary data.</text>
</comment>